<protein>
    <recommendedName>
        <fullName evidence="7">Probable purine permease</fullName>
    </recommendedName>
</protein>
<accession>A0ABD3CTI2</accession>
<dbReference type="PANTHER" id="PTHR31376:SF1">
    <property type="entry name" value="PURINE PERMEASE 2"/>
    <property type="match status" value="1"/>
</dbReference>
<comment type="caution">
    <text evidence="7">Lacks conserved residue(s) required for the propagation of feature annotation.</text>
</comment>
<comment type="similarity">
    <text evidence="2 7">Belongs to the purine permeases (TC 2.A.7.14) family.</text>
</comment>
<feature type="transmembrane region" description="Helical" evidence="7">
    <location>
        <begin position="163"/>
        <end position="185"/>
    </location>
</feature>
<name>A0ABD3CTI2_9LAMI</name>
<evidence type="ECO:0000256" key="5">
    <source>
        <dbReference type="ARBA" id="ARBA00022989"/>
    </source>
</evidence>
<dbReference type="PANTHER" id="PTHR31376">
    <property type="entry name" value="OS09G0467300 PROTEIN-RELATED"/>
    <property type="match status" value="1"/>
</dbReference>
<organism evidence="8 9">
    <name type="scientific">Castilleja foliolosa</name>
    <dbReference type="NCBI Taxonomy" id="1961234"/>
    <lineage>
        <taxon>Eukaryota</taxon>
        <taxon>Viridiplantae</taxon>
        <taxon>Streptophyta</taxon>
        <taxon>Embryophyta</taxon>
        <taxon>Tracheophyta</taxon>
        <taxon>Spermatophyta</taxon>
        <taxon>Magnoliopsida</taxon>
        <taxon>eudicotyledons</taxon>
        <taxon>Gunneridae</taxon>
        <taxon>Pentapetalae</taxon>
        <taxon>asterids</taxon>
        <taxon>lamiids</taxon>
        <taxon>Lamiales</taxon>
        <taxon>Orobanchaceae</taxon>
        <taxon>Pedicularideae</taxon>
        <taxon>Castillejinae</taxon>
        <taxon>Castilleja</taxon>
    </lineage>
</organism>
<evidence type="ECO:0000256" key="1">
    <source>
        <dbReference type="ARBA" id="ARBA00004141"/>
    </source>
</evidence>
<reference evidence="9" key="1">
    <citation type="journal article" date="2024" name="IScience">
        <title>Strigolactones Initiate the Formation of Haustorium-like Structures in Castilleja.</title>
        <authorList>
            <person name="Buerger M."/>
            <person name="Peterson D."/>
            <person name="Chory J."/>
        </authorList>
    </citation>
    <scope>NUCLEOTIDE SEQUENCE [LARGE SCALE GENOMIC DNA]</scope>
</reference>
<dbReference type="AlphaFoldDB" id="A0ABD3CTI2"/>
<dbReference type="InterPro" id="IPR037185">
    <property type="entry name" value="EmrE-like"/>
</dbReference>
<feature type="transmembrane region" description="Helical" evidence="7">
    <location>
        <begin position="298"/>
        <end position="317"/>
    </location>
</feature>
<dbReference type="GO" id="GO:0016020">
    <property type="term" value="C:membrane"/>
    <property type="evidence" value="ECO:0007669"/>
    <property type="project" value="UniProtKB-SubCell"/>
</dbReference>
<keyword evidence="9" id="KW-1185">Reference proteome</keyword>
<evidence type="ECO:0000256" key="2">
    <source>
        <dbReference type="ARBA" id="ARBA00006213"/>
    </source>
</evidence>
<dbReference type="Pfam" id="PF16913">
    <property type="entry name" value="PUNUT"/>
    <property type="match status" value="1"/>
</dbReference>
<dbReference type="InterPro" id="IPR030182">
    <property type="entry name" value="PUP_plant"/>
</dbReference>
<feature type="transmembrane region" description="Helical" evidence="7">
    <location>
        <begin position="242"/>
        <end position="264"/>
    </location>
</feature>
<evidence type="ECO:0000313" key="9">
    <source>
        <dbReference type="Proteomes" id="UP001632038"/>
    </source>
</evidence>
<gene>
    <name evidence="8" type="ORF">CASFOL_024861</name>
</gene>
<feature type="transmembrane region" description="Helical" evidence="7">
    <location>
        <begin position="76"/>
        <end position="94"/>
    </location>
</feature>
<comment type="subcellular location">
    <subcellularLocation>
        <location evidence="1 7">Membrane</location>
        <topology evidence="1 7">Multi-pass membrane protein</topology>
    </subcellularLocation>
</comment>
<evidence type="ECO:0000256" key="4">
    <source>
        <dbReference type="ARBA" id="ARBA00022692"/>
    </source>
</evidence>
<feature type="transmembrane region" description="Helical" evidence="7">
    <location>
        <begin position="271"/>
        <end position="292"/>
    </location>
</feature>
<evidence type="ECO:0000313" key="8">
    <source>
        <dbReference type="EMBL" id="KAL3631877.1"/>
    </source>
</evidence>
<feature type="transmembrane region" description="Helical" evidence="7">
    <location>
        <begin position="197"/>
        <end position="222"/>
    </location>
</feature>
<evidence type="ECO:0000256" key="7">
    <source>
        <dbReference type="RuleBase" id="RU368015"/>
    </source>
</evidence>
<dbReference type="SUPFAM" id="SSF103481">
    <property type="entry name" value="Multidrug resistance efflux transporter EmrE"/>
    <property type="match status" value="1"/>
</dbReference>
<dbReference type="EMBL" id="JAVIJP010000032">
    <property type="protein sequence ID" value="KAL3631877.1"/>
    <property type="molecule type" value="Genomic_DNA"/>
</dbReference>
<keyword evidence="6 7" id="KW-0472">Membrane</keyword>
<keyword evidence="4 7" id="KW-0812">Transmembrane</keyword>
<comment type="caution">
    <text evidence="8">The sequence shown here is derived from an EMBL/GenBank/DDBJ whole genome shotgun (WGS) entry which is preliminary data.</text>
</comment>
<dbReference type="GO" id="GO:0005345">
    <property type="term" value="F:purine nucleobase transmembrane transporter activity"/>
    <property type="evidence" value="ECO:0007669"/>
    <property type="project" value="UniProtKB-UniRule"/>
</dbReference>
<evidence type="ECO:0000256" key="6">
    <source>
        <dbReference type="ARBA" id="ARBA00023136"/>
    </source>
</evidence>
<proteinExistence type="inferred from homology"/>
<feature type="transmembrane region" description="Helical" evidence="7">
    <location>
        <begin position="106"/>
        <end position="125"/>
    </location>
</feature>
<sequence>MKIVFFTISFFILAVGICGSPLVTRLYFIHGGKRIWFSSWLQTAAFPIILVPLLVGYTRRLRRSTGTKLFYMKPRVFAAASVIGILTGLCNYLYVYGNSLMPVSTFSLILASQLVFTAVFAFLLVKQKFTAYSVNAVILLTLASAVLAMHTSSDRPAGESSSAYLLGFIMTLATAVMFGLLLPMVELTYKKANQDVTLTLVLEMQLVISIVATAFCTVGMLINNDFQAIAREAKSYELGETNYYIVVVWIAILCQCYSFGVLGIIFSSSSLVSGIVVAALLPATELLAVIVYHEKFQVEKGVSLFLSMWGFISYFYGEIKHNSNNNNNSDNKQKNMTDEEIGLAHLTTIAP</sequence>
<keyword evidence="3 7" id="KW-0813">Transport</keyword>
<feature type="transmembrane region" description="Helical" evidence="7">
    <location>
        <begin position="132"/>
        <end position="151"/>
    </location>
</feature>
<keyword evidence="5 7" id="KW-1133">Transmembrane helix</keyword>
<feature type="transmembrane region" description="Helical" evidence="7">
    <location>
        <begin position="35"/>
        <end position="55"/>
    </location>
</feature>
<dbReference type="Proteomes" id="UP001632038">
    <property type="component" value="Unassembled WGS sequence"/>
</dbReference>
<evidence type="ECO:0000256" key="3">
    <source>
        <dbReference type="ARBA" id="ARBA00022448"/>
    </source>
</evidence>
<dbReference type="GO" id="GO:0015211">
    <property type="term" value="F:purine nucleoside transmembrane transporter activity"/>
    <property type="evidence" value="ECO:0007669"/>
    <property type="project" value="UniProtKB-UniRule"/>
</dbReference>